<sequence>MKQEQGRAVETGIRRVFLAGLWTALLTALLSALLPLGMPQSTALGSAFNPAATAVAIKAGSGQLRIVAKAAAKDDDTAPRDGPSWAAVCGASTPRFSSSPSFSGACRRLSDPAARGAEIWPVIYARGPPTA</sequence>
<gene>
    <name evidence="1" type="ORF">K7G82_28710</name>
</gene>
<evidence type="ECO:0000313" key="2">
    <source>
        <dbReference type="Proteomes" id="UP000706039"/>
    </source>
</evidence>
<reference evidence="1 2" key="1">
    <citation type="submission" date="2021-08" db="EMBL/GenBank/DDBJ databases">
        <authorList>
            <person name="Tuo L."/>
        </authorList>
    </citation>
    <scope>NUCLEOTIDE SEQUENCE [LARGE SCALE GENOMIC DNA]</scope>
    <source>
        <strain evidence="1 2">JCM 31229</strain>
    </source>
</reference>
<dbReference type="RefSeq" id="WP_222993865.1">
    <property type="nucleotide sequence ID" value="NZ_JAINVV010000016.1"/>
</dbReference>
<proteinExistence type="predicted"/>
<name>A0ABS7Q250_9SPHN</name>
<dbReference type="Proteomes" id="UP000706039">
    <property type="component" value="Unassembled WGS sequence"/>
</dbReference>
<keyword evidence="2" id="KW-1185">Reference proteome</keyword>
<accession>A0ABS7Q250</accession>
<evidence type="ECO:0000313" key="1">
    <source>
        <dbReference type="EMBL" id="MBY8826319.1"/>
    </source>
</evidence>
<comment type="caution">
    <text evidence="1">The sequence shown here is derived from an EMBL/GenBank/DDBJ whole genome shotgun (WGS) entry which is preliminary data.</text>
</comment>
<protein>
    <submittedName>
        <fullName evidence="1">Uncharacterized protein</fullName>
    </submittedName>
</protein>
<dbReference type="EMBL" id="JAINVV010000016">
    <property type="protein sequence ID" value="MBY8826319.1"/>
    <property type="molecule type" value="Genomic_DNA"/>
</dbReference>
<organism evidence="1 2">
    <name type="scientific">Sphingomonas colocasiae</name>
    <dbReference type="NCBI Taxonomy" id="1848973"/>
    <lineage>
        <taxon>Bacteria</taxon>
        <taxon>Pseudomonadati</taxon>
        <taxon>Pseudomonadota</taxon>
        <taxon>Alphaproteobacteria</taxon>
        <taxon>Sphingomonadales</taxon>
        <taxon>Sphingomonadaceae</taxon>
        <taxon>Sphingomonas</taxon>
    </lineage>
</organism>